<keyword evidence="3" id="KW-1185">Reference proteome</keyword>
<protein>
    <recommendedName>
        <fullName evidence="1">DUF4283 domain-containing protein</fullName>
    </recommendedName>
</protein>
<comment type="caution">
    <text evidence="2">The sequence shown here is derived from an EMBL/GenBank/DDBJ whole genome shotgun (WGS) entry which is preliminary data.</text>
</comment>
<evidence type="ECO:0000313" key="3">
    <source>
        <dbReference type="Proteomes" id="UP001153076"/>
    </source>
</evidence>
<dbReference type="EMBL" id="JAKOGI010000126">
    <property type="protein sequence ID" value="KAJ8443086.1"/>
    <property type="molecule type" value="Genomic_DNA"/>
</dbReference>
<proteinExistence type="predicted"/>
<dbReference type="AlphaFoldDB" id="A0A9Q1QIT4"/>
<dbReference type="InterPro" id="IPR040256">
    <property type="entry name" value="At4g02000-like"/>
</dbReference>
<dbReference type="Pfam" id="PF14111">
    <property type="entry name" value="DUF4283"/>
    <property type="match status" value="1"/>
</dbReference>
<dbReference type="PANTHER" id="PTHR31286:SF167">
    <property type="entry name" value="OS09G0268800 PROTEIN"/>
    <property type="match status" value="1"/>
</dbReference>
<evidence type="ECO:0000259" key="1">
    <source>
        <dbReference type="Pfam" id="PF14111"/>
    </source>
</evidence>
<reference evidence="2" key="1">
    <citation type="submission" date="2022-04" db="EMBL/GenBank/DDBJ databases">
        <title>Carnegiea gigantea Genome sequencing and assembly v2.</title>
        <authorList>
            <person name="Copetti D."/>
            <person name="Sanderson M.J."/>
            <person name="Burquez A."/>
            <person name="Wojciechowski M.F."/>
        </authorList>
    </citation>
    <scope>NUCLEOTIDE SEQUENCE</scope>
    <source>
        <strain evidence="2">SGP5-SGP5p</strain>
        <tissue evidence="2">Aerial part</tissue>
    </source>
</reference>
<dbReference type="PANTHER" id="PTHR31286">
    <property type="entry name" value="GLYCINE-RICH CELL WALL STRUCTURAL PROTEIN 1.8-LIKE"/>
    <property type="match status" value="1"/>
</dbReference>
<dbReference type="Proteomes" id="UP001153076">
    <property type="component" value="Unassembled WGS sequence"/>
</dbReference>
<dbReference type="OrthoDB" id="10657084at2759"/>
<name>A0A9Q1QIT4_9CARY</name>
<sequence length="222" mass="25073">MMIGSDERMEQIALCLYGHLLTGKSFNSRAMKSVFCNIWKSNKGVVICDLDYNLFSFRFFSTADKEYVLNEGPWTFDGKISLPKEQVKASDLPAKSILLLLLNALGTFISCEMAMHRSFYYKVHINGLVWVKIKYVKLPNFCYGCGMLSHVLKGCDTMNSNRAEEDLYSDDAGLSKIMANEEMQLVFGNEASKRKFADAVPQKMVSASFWLSMMGTSLLLLL</sequence>
<feature type="domain" description="DUF4283" evidence="1">
    <location>
        <begin position="10"/>
        <end position="79"/>
    </location>
</feature>
<organism evidence="2 3">
    <name type="scientific">Carnegiea gigantea</name>
    <dbReference type="NCBI Taxonomy" id="171969"/>
    <lineage>
        <taxon>Eukaryota</taxon>
        <taxon>Viridiplantae</taxon>
        <taxon>Streptophyta</taxon>
        <taxon>Embryophyta</taxon>
        <taxon>Tracheophyta</taxon>
        <taxon>Spermatophyta</taxon>
        <taxon>Magnoliopsida</taxon>
        <taxon>eudicotyledons</taxon>
        <taxon>Gunneridae</taxon>
        <taxon>Pentapetalae</taxon>
        <taxon>Caryophyllales</taxon>
        <taxon>Cactineae</taxon>
        <taxon>Cactaceae</taxon>
        <taxon>Cactoideae</taxon>
        <taxon>Echinocereeae</taxon>
        <taxon>Carnegiea</taxon>
    </lineage>
</organism>
<dbReference type="InterPro" id="IPR025558">
    <property type="entry name" value="DUF4283"/>
</dbReference>
<accession>A0A9Q1QIT4</accession>
<evidence type="ECO:0000313" key="2">
    <source>
        <dbReference type="EMBL" id="KAJ8443086.1"/>
    </source>
</evidence>
<gene>
    <name evidence="2" type="ORF">Cgig2_030854</name>
</gene>